<accession>A0A3P1BSC2</accession>
<keyword evidence="1" id="KW-0472">Membrane</keyword>
<keyword evidence="1" id="KW-0812">Transmembrane</keyword>
<organism evidence="2 3">
    <name type="scientific">Larkinella rosea</name>
    <dbReference type="NCBI Taxonomy" id="2025312"/>
    <lineage>
        <taxon>Bacteria</taxon>
        <taxon>Pseudomonadati</taxon>
        <taxon>Bacteroidota</taxon>
        <taxon>Cytophagia</taxon>
        <taxon>Cytophagales</taxon>
        <taxon>Spirosomataceae</taxon>
        <taxon>Larkinella</taxon>
    </lineage>
</organism>
<keyword evidence="1" id="KW-1133">Transmembrane helix</keyword>
<name>A0A3P1BSC2_9BACT</name>
<dbReference type="EMBL" id="RQJO01000008">
    <property type="protein sequence ID" value="RRB03988.1"/>
    <property type="molecule type" value="Genomic_DNA"/>
</dbReference>
<proteinExistence type="predicted"/>
<dbReference type="AlphaFoldDB" id="A0A3P1BSC2"/>
<keyword evidence="3" id="KW-1185">Reference proteome</keyword>
<dbReference type="NCBIfam" id="NF041384">
    <property type="entry name" value="YHS_seleno_dom"/>
    <property type="match status" value="1"/>
</dbReference>
<dbReference type="Proteomes" id="UP000271925">
    <property type="component" value="Unassembled WGS sequence"/>
</dbReference>
<sequence>MRTNHFQSIPITTWLFTVSLRTVLVVLIHPAIAQNDMTPARQFNLDKGLAIQGYDPVSYFTSHKAIKGLAGITATHNGATYRFSTAANRDRFLKTPSTYEPSYGGWCAFAMGDTGEKVEIDPETFEVRDGRLYLFYHTFFNNTLPKWQKDEPNLQRKADQNWKKFTGN</sequence>
<evidence type="ECO:0000313" key="3">
    <source>
        <dbReference type="Proteomes" id="UP000271925"/>
    </source>
</evidence>
<comment type="caution">
    <text evidence="2">The sequence shown here is derived from an EMBL/GenBank/DDBJ whole genome shotgun (WGS) entry which is preliminary data.</text>
</comment>
<dbReference type="OrthoDB" id="344729at2"/>
<reference evidence="2 3" key="1">
    <citation type="submission" date="2018-11" db="EMBL/GenBank/DDBJ databases">
        <authorList>
            <person name="Zhou Z."/>
            <person name="Wang G."/>
        </authorList>
    </citation>
    <scope>NUCLEOTIDE SEQUENCE [LARGE SCALE GENOMIC DNA]</scope>
    <source>
        <strain evidence="2 3">KCTC52004</strain>
    </source>
</reference>
<protein>
    <submittedName>
        <fullName evidence="2">YHS domain protein</fullName>
    </submittedName>
</protein>
<dbReference type="RefSeq" id="WP_124874265.1">
    <property type="nucleotide sequence ID" value="NZ_RQJO01000008.1"/>
</dbReference>
<gene>
    <name evidence="2" type="ORF">EHT25_10685</name>
</gene>
<evidence type="ECO:0000313" key="2">
    <source>
        <dbReference type="EMBL" id="RRB03988.1"/>
    </source>
</evidence>
<feature type="transmembrane region" description="Helical" evidence="1">
    <location>
        <begin position="12"/>
        <end position="32"/>
    </location>
</feature>
<evidence type="ECO:0000256" key="1">
    <source>
        <dbReference type="SAM" id="Phobius"/>
    </source>
</evidence>